<feature type="chain" id="PRO_5041289281" description="Mid2 domain-containing protein" evidence="3">
    <location>
        <begin position="23"/>
        <end position="438"/>
    </location>
</feature>
<organism evidence="4 5">
    <name type="scientific">Pleurostoma richardsiae</name>
    <dbReference type="NCBI Taxonomy" id="41990"/>
    <lineage>
        <taxon>Eukaryota</taxon>
        <taxon>Fungi</taxon>
        <taxon>Dikarya</taxon>
        <taxon>Ascomycota</taxon>
        <taxon>Pezizomycotina</taxon>
        <taxon>Sordariomycetes</taxon>
        <taxon>Sordariomycetidae</taxon>
        <taxon>Calosphaeriales</taxon>
        <taxon>Pleurostomataceae</taxon>
        <taxon>Pleurostoma</taxon>
    </lineage>
</organism>
<protein>
    <recommendedName>
        <fullName evidence="6">Mid2 domain-containing protein</fullName>
    </recommendedName>
</protein>
<keyword evidence="2" id="KW-0472">Membrane</keyword>
<evidence type="ECO:0000256" key="3">
    <source>
        <dbReference type="SAM" id="SignalP"/>
    </source>
</evidence>
<feature type="region of interest" description="Disordered" evidence="1">
    <location>
        <begin position="416"/>
        <end position="438"/>
    </location>
</feature>
<evidence type="ECO:0000256" key="1">
    <source>
        <dbReference type="SAM" id="MobiDB-lite"/>
    </source>
</evidence>
<keyword evidence="3" id="KW-0732">Signal</keyword>
<sequence length="438" mass="45315">MPRSRRPTRAILLAAACSTTWASYIPRAALFERADSCYTGYSQCPQSGLPDNFCCPADTNCIALAANTTLVCCPTDSECSVIRPISCDLSKEDPEAHPEAEIKTTAVNGTLGHCGEGTCCPFGYSCNTDSLCEKDADQNVAPIQSTASGVPTSTAAASAASGTSTQLSGVASASASETILTPSPAETTTSAPAVSPTDSGSDTSGASPAVIAGSVIGGVLAAVLVGVLACVFLRRRQRKKQVQRETDPLKLTRSTSSFGNIVNNPLTSRGPISKPILASANSTMRSDFSRKTPQSSPGSHNRDSTFGAALADRGSAMSVSPPATPSPARLRDDRAAATGASPPRIPPIRNMRQSSVAYGSYGYGGGGRETPERGEREPSSLSINIFADPRTVGTPGGGRRQSSLTTFTDMMEQADLGGVRRGEPFVPGSALNSPARRR</sequence>
<feature type="compositionally biased region" description="Polar residues" evidence="1">
    <location>
        <begin position="279"/>
        <end position="299"/>
    </location>
</feature>
<evidence type="ECO:0008006" key="6">
    <source>
        <dbReference type="Google" id="ProtNLM"/>
    </source>
</evidence>
<dbReference type="EMBL" id="JANBVO010000046">
    <property type="protein sequence ID" value="KAJ9133989.1"/>
    <property type="molecule type" value="Genomic_DNA"/>
</dbReference>
<keyword evidence="2" id="KW-1133">Transmembrane helix</keyword>
<dbReference type="AlphaFoldDB" id="A0AA38RA86"/>
<reference evidence="4" key="1">
    <citation type="submission" date="2022-07" db="EMBL/GenBank/DDBJ databases">
        <title>Fungi with potential for degradation of polypropylene.</title>
        <authorList>
            <person name="Gostincar C."/>
        </authorList>
    </citation>
    <scope>NUCLEOTIDE SEQUENCE</scope>
    <source>
        <strain evidence="4">EXF-13308</strain>
    </source>
</reference>
<keyword evidence="5" id="KW-1185">Reference proteome</keyword>
<feature type="signal peptide" evidence="3">
    <location>
        <begin position="1"/>
        <end position="22"/>
    </location>
</feature>
<feature type="region of interest" description="Disordered" evidence="1">
    <location>
        <begin position="175"/>
        <end position="205"/>
    </location>
</feature>
<name>A0AA38RA86_9PEZI</name>
<feature type="transmembrane region" description="Helical" evidence="2">
    <location>
        <begin position="209"/>
        <end position="233"/>
    </location>
</feature>
<feature type="region of interest" description="Disordered" evidence="1">
    <location>
        <begin position="236"/>
        <end position="349"/>
    </location>
</feature>
<keyword evidence="2" id="KW-0812">Transmembrane</keyword>
<dbReference type="Proteomes" id="UP001174694">
    <property type="component" value="Unassembled WGS sequence"/>
</dbReference>
<evidence type="ECO:0000313" key="4">
    <source>
        <dbReference type="EMBL" id="KAJ9133989.1"/>
    </source>
</evidence>
<proteinExistence type="predicted"/>
<evidence type="ECO:0000256" key="2">
    <source>
        <dbReference type="SAM" id="Phobius"/>
    </source>
</evidence>
<comment type="caution">
    <text evidence="4">The sequence shown here is derived from an EMBL/GenBank/DDBJ whole genome shotgun (WGS) entry which is preliminary data.</text>
</comment>
<accession>A0AA38RA86</accession>
<gene>
    <name evidence="4" type="ORF">NKR23_g10400</name>
</gene>
<feature type="compositionally biased region" description="Polar residues" evidence="1">
    <location>
        <begin position="252"/>
        <end position="267"/>
    </location>
</feature>
<dbReference type="CDD" id="cd12087">
    <property type="entry name" value="TM_EGFR-like"/>
    <property type="match status" value="1"/>
</dbReference>
<feature type="compositionally biased region" description="Low complexity" evidence="1">
    <location>
        <begin position="181"/>
        <end position="199"/>
    </location>
</feature>
<dbReference type="GO" id="GO:0005524">
    <property type="term" value="F:ATP binding"/>
    <property type="evidence" value="ECO:0007669"/>
    <property type="project" value="UniProtKB-KW"/>
</dbReference>
<evidence type="ECO:0000313" key="5">
    <source>
        <dbReference type="Proteomes" id="UP001174694"/>
    </source>
</evidence>